<evidence type="ECO:0000313" key="2">
    <source>
        <dbReference type="Proteomes" id="UP000265520"/>
    </source>
</evidence>
<dbReference type="EMBL" id="LXQA010503354">
    <property type="protein sequence ID" value="MCI55891.1"/>
    <property type="molecule type" value="Genomic_DNA"/>
</dbReference>
<organism evidence="1 2">
    <name type="scientific">Trifolium medium</name>
    <dbReference type="NCBI Taxonomy" id="97028"/>
    <lineage>
        <taxon>Eukaryota</taxon>
        <taxon>Viridiplantae</taxon>
        <taxon>Streptophyta</taxon>
        <taxon>Embryophyta</taxon>
        <taxon>Tracheophyta</taxon>
        <taxon>Spermatophyta</taxon>
        <taxon>Magnoliopsida</taxon>
        <taxon>eudicotyledons</taxon>
        <taxon>Gunneridae</taxon>
        <taxon>Pentapetalae</taxon>
        <taxon>rosids</taxon>
        <taxon>fabids</taxon>
        <taxon>Fabales</taxon>
        <taxon>Fabaceae</taxon>
        <taxon>Papilionoideae</taxon>
        <taxon>50 kb inversion clade</taxon>
        <taxon>NPAAA clade</taxon>
        <taxon>Hologalegina</taxon>
        <taxon>IRL clade</taxon>
        <taxon>Trifolieae</taxon>
        <taxon>Trifolium</taxon>
    </lineage>
</organism>
<protein>
    <submittedName>
        <fullName evidence="1">Uncharacterized protein</fullName>
    </submittedName>
</protein>
<sequence>METTGDPVATPRPATTKNGAWRHKILAWRPLAELGALWRFNMESTQKYI</sequence>
<accession>A0A392T449</accession>
<proteinExistence type="predicted"/>
<dbReference type="AlphaFoldDB" id="A0A392T449"/>
<evidence type="ECO:0000313" key="1">
    <source>
        <dbReference type="EMBL" id="MCI55891.1"/>
    </source>
</evidence>
<comment type="caution">
    <text evidence="1">The sequence shown here is derived from an EMBL/GenBank/DDBJ whole genome shotgun (WGS) entry which is preliminary data.</text>
</comment>
<name>A0A392T449_9FABA</name>
<dbReference type="Proteomes" id="UP000265520">
    <property type="component" value="Unassembled WGS sequence"/>
</dbReference>
<keyword evidence="2" id="KW-1185">Reference proteome</keyword>
<reference evidence="1 2" key="1">
    <citation type="journal article" date="2018" name="Front. Plant Sci.">
        <title>Red Clover (Trifolium pratense) and Zigzag Clover (T. medium) - A Picture of Genomic Similarities and Differences.</title>
        <authorList>
            <person name="Dluhosova J."/>
            <person name="Istvanek J."/>
            <person name="Nedelnik J."/>
            <person name="Repkova J."/>
        </authorList>
    </citation>
    <scope>NUCLEOTIDE SEQUENCE [LARGE SCALE GENOMIC DNA]</scope>
    <source>
        <strain evidence="2">cv. 10/8</strain>
        <tissue evidence="1">Leaf</tissue>
    </source>
</reference>